<dbReference type="AlphaFoldDB" id="A0A0L0F6N6"/>
<evidence type="ECO:0000313" key="2">
    <source>
        <dbReference type="EMBL" id="KNC72231.1"/>
    </source>
</evidence>
<sequence length="204" mass="22297">MHLRRSSSIDPNRNRIASLRASDIFPSAQCTGTDTCGLIAPSIKLDSSCCHSNETSSNGSRDNHLSSTVSTGSLDRADNSLGGHAHSHTHTNMNARRSMLASTTSSGTTPTYLSKAHHLHHLRTSPNFYQCMSMPSSPILPRVNFIFDDNLDYDQFAPASRDNPVRREVTVSKATATTPFGVDLIQLDDGFFVAKVYEMMEYGG</sequence>
<accession>A0A0L0F6N6</accession>
<name>A0A0L0F6N6_9EUKA</name>
<dbReference type="RefSeq" id="XP_014146133.1">
    <property type="nucleotide sequence ID" value="XM_014290658.1"/>
</dbReference>
<protein>
    <submittedName>
        <fullName evidence="2">Uncharacterized protein</fullName>
    </submittedName>
</protein>
<reference evidence="2 3" key="1">
    <citation type="submission" date="2011-02" db="EMBL/GenBank/DDBJ databases">
        <title>The Genome Sequence of Sphaeroforma arctica JP610.</title>
        <authorList>
            <consortium name="The Broad Institute Genome Sequencing Platform"/>
            <person name="Russ C."/>
            <person name="Cuomo C."/>
            <person name="Young S.K."/>
            <person name="Zeng Q."/>
            <person name="Gargeya S."/>
            <person name="Alvarado L."/>
            <person name="Berlin A."/>
            <person name="Chapman S.B."/>
            <person name="Chen Z."/>
            <person name="Freedman E."/>
            <person name="Gellesch M."/>
            <person name="Goldberg J."/>
            <person name="Griggs A."/>
            <person name="Gujja S."/>
            <person name="Heilman E."/>
            <person name="Heiman D."/>
            <person name="Howarth C."/>
            <person name="Mehta T."/>
            <person name="Neiman D."/>
            <person name="Pearson M."/>
            <person name="Roberts A."/>
            <person name="Saif S."/>
            <person name="Shea T."/>
            <person name="Shenoy N."/>
            <person name="Sisk P."/>
            <person name="Stolte C."/>
            <person name="Sykes S."/>
            <person name="White J."/>
            <person name="Yandava C."/>
            <person name="Burger G."/>
            <person name="Gray M.W."/>
            <person name="Holland P.W.H."/>
            <person name="King N."/>
            <person name="Lang F.B.F."/>
            <person name="Roger A.J."/>
            <person name="Ruiz-Trillo I."/>
            <person name="Haas B."/>
            <person name="Nusbaum C."/>
            <person name="Birren B."/>
        </authorList>
    </citation>
    <scope>NUCLEOTIDE SEQUENCE [LARGE SCALE GENOMIC DNA]</scope>
    <source>
        <strain evidence="2 3">JP610</strain>
    </source>
</reference>
<keyword evidence="3" id="KW-1185">Reference proteome</keyword>
<gene>
    <name evidence="2" type="ORF">SARC_15217</name>
</gene>
<proteinExistence type="predicted"/>
<dbReference type="EMBL" id="KQ247378">
    <property type="protein sequence ID" value="KNC72231.1"/>
    <property type="molecule type" value="Genomic_DNA"/>
</dbReference>
<dbReference type="Proteomes" id="UP000054560">
    <property type="component" value="Unassembled WGS sequence"/>
</dbReference>
<evidence type="ECO:0000256" key="1">
    <source>
        <dbReference type="SAM" id="MobiDB-lite"/>
    </source>
</evidence>
<evidence type="ECO:0000313" key="3">
    <source>
        <dbReference type="Proteomes" id="UP000054560"/>
    </source>
</evidence>
<feature type="compositionally biased region" description="Polar residues" evidence="1">
    <location>
        <begin position="50"/>
        <end position="73"/>
    </location>
</feature>
<organism evidence="2 3">
    <name type="scientific">Sphaeroforma arctica JP610</name>
    <dbReference type="NCBI Taxonomy" id="667725"/>
    <lineage>
        <taxon>Eukaryota</taxon>
        <taxon>Ichthyosporea</taxon>
        <taxon>Ichthyophonida</taxon>
        <taxon>Sphaeroforma</taxon>
    </lineage>
</organism>
<dbReference type="GeneID" id="25915721"/>
<feature type="region of interest" description="Disordered" evidence="1">
    <location>
        <begin position="50"/>
        <end position="93"/>
    </location>
</feature>